<dbReference type="AlphaFoldDB" id="A0A841UBC8"/>
<dbReference type="RefSeq" id="WP_185139215.1">
    <property type="nucleotide sequence ID" value="NZ_JACJVR010000119.1"/>
</dbReference>
<reference evidence="9 10" key="1">
    <citation type="submission" date="2020-08" db="EMBL/GenBank/DDBJ databases">
        <title>Cohnella phylogeny.</title>
        <authorList>
            <person name="Dunlap C."/>
        </authorList>
    </citation>
    <scope>NUCLEOTIDE SEQUENCE [LARGE SCALE GENOMIC DNA]</scope>
    <source>
        <strain evidence="9 10">DSM 25239</strain>
    </source>
</reference>
<dbReference type="FunFam" id="1.10.3470.10:FF:000001">
    <property type="entry name" value="Vitamin B12 ABC transporter permease BtuC"/>
    <property type="match status" value="1"/>
</dbReference>
<comment type="caution">
    <text evidence="9">The sequence shown here is derived from an EMBL/GenBank/DDBJ whole genome shotgun (WGS) entry which is preliminary data.</text>
</comment>
<dbReference type="SUPFAM" id="SSF81345">
    <property type="entry name" value="ABC transporter involved in vitamin B12 uptake, BtuC"/>
    <property type="match status" value="1"/>
</dbReference>
<dbReference type="InterPro" id="IPR000522">
    <property type="entry name" value="ABC_transptr_permease_BtuC"/>
</dbReference>
<feature type="transmembrane region" description="Helical" evidence="8">
    <location>
        <begin position="311"/>
        <end position="329"/>
    </location>
</feature>
<keyword evidence="6 8" id="KW-1133">Transmembrane helix</keyword>
<comment type="similarity">
    <text evidence="2">Belongs to the binding-protein-dependent transport system permease family. FecCD subfamily.</text>
</comment>
<gene>
    <name evidence="9" type="ORF">H7B90_28085</name>
</gene>
<evidence type="ECO:0000313" key="10">
    <source>
        <dbReference type="Proteomes" id="UP000553776"/>
    </source>
</evidence>
<feature type="transmembrane region" description="Helical" evidence="8">
    <location>
        <begin position="95"/>
        <end position="116"/>
    </location>
</feature>
<dbReference type="Gene3D" id="1.10.3470.10">
    <property type="entry name" value="ABC transporter involved in vitamin B12 uptake, BtuC"/>
    <property type="match status" value="1"/>
</dbReference>
<dbReference type="InterPro" id="IPR037294">
    <property type="entry name" value="ABC_BtuC-like"/>
</dbReference>
<evidence type="ECO:0000256" key="7">
    <source>
        <dbReference type="ARBA" id="ARBA00023136"/>
    </source>
</evidence>
<proteinExistence type="inferred from homology"/>
<dbReference type="Proteomes" id="UP000553776">
    <property type="component" value="Unassembled WGS sequence"/>
</dbReference>
<sequence>MTRKDSNRRRAAMLAACCLALLLGMVASVLFGATRYGWSVAWDAAFRYDENAVQQMIVRTTRMPRAFMAASIGASLAIAGALMQTLTRNPLASPGVLGINSGASFVVVTATLLFSVASMQALAWLAFAGAAAAAGAVYLLSSLGREAMTPMKIVLAGSALTALFSSFTQAILVLNQQGLNSVLYWLTGTIAGRSTDMLRTVLPYMAACWIGAWLISRDLNVLLMGEDASKGLGQRTAWLKTIAGLIVVVLAGGAISVAGPIGFIGVVVPHLARHLSGHDHRWLIPFSGVLGALLLVAADLAARFILIPEEVPVGVMTALVGVPFFFYLARRRAGSA</sequence>
<evidence type="ECO:0000256" key="8">
    <source>
        <dbReference type="SAM" id="Phobius"/>
    </source>
</evidence>
<evidence type="ECO:0000256" key="5">
    <source>
        <dbReference type="ARBA" id="ARBA00022692"/>
    </source>
</evidence>
<evidence type="ECO:0000256" key="1">
    <source>
        <dbReference type="ARBA" id="ARBA00004651"/>
    </source>
</evidence>
<evidence type="ECO:0000256" key="2">
    <source>
        <dbReference type="ARBA" id="ARBA00007935"/>
    </source>
</evidence>
<feature type="transmembrane region" description="Helical" evidence="8">
    <location>
        <begin position="122"/>
        <end position="141"/>
    </location>
</feature>
<evidence type="ECO:0000313" key="9">
    <source>
        <dbReference type="EMBL" id="MBB6695261.1"/>
    </source>
</evidence>
<keyword evidence="5 8" id="KW-0812">Transmembrane</keyword>
<name>A0A841UBC8_9BACL</name>
<protein>
    <submittedName>
        <fullName evidence="9">Iron ABC transporter permease</fullName>
    </submittedName>
</protein>
<dbReference type="CDD" id="cd06550">
    <property type="entry name" value="TM_ABC_iron-siderophores_like"/>
    <property type="match status" value="1"/>
</dbReference>
<keyword evidence="10" id="KW-1185">Reference proteome</keyword>
<dbReference type="PANTHER" id="PTHR30472:SF1">
    <property type="entry name" value="FE(3+) DICITRATE TRANSPORT SYSTEM PERMEASE PROTEIN FECC-RELATED"/>
    <property type="match status" value="1"/>
</dbReference>
<evidence type="ECO:0000256" key="6">
    <source>
        <dbReference type="ARBA" id="ARBA00022989"/>
    </source>
</evidence>
<feature type="transmembrane region" description="Helical" evidence="8">
    <location>
        <begin position="153"/>
        <end position="174"/>
    </location>
</feature>
<evidence type="ECO:0000256" key="4">
    <source>
        <dbReference type="ARBA" id="ARBA00022475"/>
    </source>
</evidence>
<dbReference type="EMBL" id="JACJVR010000119">
    <property type="protein sequence ID" value="MBB6695261.1"/>
    <property type="molecule type" value="Genomic_DNA"/>
</dbReference>
<dbReference type="GO" id="GO:0005886">
    <property type="term" value="C:plasma membrane"/>
    <property type="evidence" value="ECO:0007669"/>
    <property type="project" value="UniProtKB-SubCell"/>
</dbReference>
<feature type="transmembrane region" description="Helical" evidence="8">
    <location>
        <begin position="242"/>
        <end position="271"/>
    </location>
</feature>
<comment type="subcellular location">
    <subcellularLocation>
        <location evidence="1">Cell membrane</location>
        <topology evidence="1">Multi-pass membrane protein</topology>
    </subcellularLocation>
</comment>
<dbReference type="GO" id="GO:0033214">
    <property type="term" value="P:siderophore-iron import into cell"/>
    <property type="evidence" value="ECO:0007669"/>
    <property type="project" value="TreeGrafter"/>
</dbReference>
<evidence type="ECO:0000256" key="3">
    <source>
        <dbReference type="ARBA" id="ARBA00022448"/>
    </source>
</evidence>
<dbReference type="GO" id="GO:0022857">
    <property type="term" value="F:transmembrane transporter activity"/>
    <property type="evidence" value="ECO:0007669"/>
    <property type="project" value="InterPro"/>
</dbReference>
<accession>A0A841UBC8</accession>
<dbReference type="Pfam" id="PF01032">
    <property type="entry name" value="FecCD"/>
    <property type="match status" value="1"/>
</dbReference>
<feature type="transmembrane region" description="Helical" evidence="8">
    <location>
        <begin position="66"/>
        <end position="83"/>
    </location>
</feature>
<keyword evidence="3" id="KW-0813">Transport</keyword>
<dbReference type="PANTHER" id="PTHR30472">
    <property type="entry name" value="FERRIC ENTEROBACTIN TRANSPORT SYSTEM PERMEASE PROTEIN"/>
    <property type="match status" value="1"/>
</dbReference>
<feature type="transmembrane region" description="Helical" evidence="8">
    <location>
        <begin position="283"/>
        <end position="305"/>
    </location>
</feature>
<organism evidence="9 10">
    <name type="scientific">Cohnella xylanilytica</name>
    <dbReference type="NCBI Taxonomy" id="557555"/>
    <lineage>
        <taxon>Bacteria</taxon>
        <taxon>Bacillati</taxon>
        <taxon>Bacillota</taxon>
        <taxon>Bacilli</taxon>
        <taxon>Bacillales</taxon>
        <taxon>Paenibacillaceae</taxon>
        <taxon>Cohnella</taxon>
    </lineage>
</organism>
<keyword evidence="4" id="KW-1003">Cell membrane</keyword>
<keyword evidence="7 8" id="KW-0472">Membrane</keyword>